<dbReference type="SUPFAM" id="SSF51735">
    <property type="entry name" value="NAD(P)-binding Rossmann-fold domains"/>
    <property type="match status" value="1"/>
</dbReference>
<reference evidence="7 8" key="1">
    <citation type="submission" date="2023-09" db="EMBL/GenBank/DDBJ databases">
        <title>Nesidiocoris tenuis whole genome shotgun sequence.</title>
        <authorList>
            <person name="Shibata T."/>
            <person name="Shimoda M."/>
            <person name="Kobayashi T."/>
            <person name="Uehara T."/>
        </authorList>
    </citation>
    <scope>NUCLEOTIDE SEQUENCE [LARGE SCALE GENOMIC DNA]</scope>
    <source>
        <strain evidence="7 8">Japan</strain>
    </source>
</reference>
<evidence type="ECO:0000256" key="1">
    <source>
        <dbReference type="ARBA" id="ARBA00005928"/>
    </source>
</evidence>
<comment type="function">
    <text evidence="4">Catalyzes the reduction of fatty acyl-CoA to fatty alcohols.</text>
</comment>
<dbReference type="InterPro" id="IPR036291">
    <property type="entry name" value="NAD(P)-bd_dom_sf"/>
</dbReference>
<sequence>MKNSNPSINYEKTPELGNFTVLSGNPDKTSLNLWMMGPSAQASGTADDIGIPEFFNNRTALVTGATGFLGGILVEKLLRSCPGLTRVYLIIRRRNGQTVEARLARILSLPLFSQVSDEQKAKVTALEGDVSEVDAGLSPEDRDRVLREVEIVFHVAAYINFNAGLQRAVRINVRGSWRLLDMAKRMSKIKVFVYTSTAYCNCTQEDVVVEKIYPSRLEPQDVIEYVESQQPEKIAEQQPNILRNHPNAYVFTKLLAENMISANRGDVPVAIVRPAIVMGTLKEPMPGWVDNVNNGITAFVAGAGRGVFRTIHGDGFKVADLVPADGFASLVIAAAWDVAKTGGLKVYHHSSGGDNPITWFDYCRLIMKGVAKYPNTGLVFFPRARLRYSKLRNYIHALFAHYLPAFVLDLVISLMGDKPMLMDIQSRYFKGMQYTSFFTCREWLFDKRNTDDLSSRLSPDDKEKFDFETKHIDWPSYMETCVLGVRRFYHKEPDKNLHVARAIHWL</sequence>
<dbReference type="PANTHER" id="PTHR11011">
    <property type="entry name" value="MALE STERILITY PROTEIN 2-RELATED"/>
    <property type="match status" value="1"/>
</dbReference>
<dbReference type="PANTHER" id="PTHR11011:SF116">
    <property type="entry name" value="FATTY ACYL-COA REDUCTASE CG5065-RELATED"/>
    <property type="match status" value="1"/>
</dbReference>
<dbReference type="InterPro" id="IPR013120">
    <property type="entry name" value="FAR_NAD-bd"/>
</dbReference>
<evidence type="ECO:0000256" key="2">
    <source>
        <dbReference type="ARBA" id="ARBA00022516"/>
    </source>
</evidence>
<keyword evidence="4" id="KW-0521">NADP</keyword>
<evidence type="ECO:0000313" key="7">
    <source>
        <dbReference type="EMBL" id="BES88224.1"/>
    </source>
</evidence>
<keyword evidence="8" id="KW-1185">Reference proteome</keyword>
<comment type="similarity">
    <text evidence="1 4">Belongs to the fatty acyl-CoA reductase family.</text>
</comment>
<gene>
    <name evidence="7" type="ORF">NTJ_01030</name>
</gene>
<dbReference type="CDD" id="cd05236">
    <property type="entry name" value="FAR-N_SDR_e"/>
    <property type="match status" value="1"/>
</dbReference>
<evidence type="ECO:0000256" key="3">
    <source>
        <dbReference type="ARBA" id="ARBA00023098"/>
    </source>
</evidence>
<keyword evidence="2 4" id="KW-0444">Lipid biosynthesis</keyword>
<dbReference type="InterPro" id="IPR026055">
    <property type="entry name" value="FAR"/>
</dbReference>
<feature type="domain" description="Thioester reductase (TE)" evidence="6">
    <location>
        <begin position="62"/>
        <end position="328"/>
    </location>
</feature>
<organism evidence="7 8">
    <name type="scientific">Nesidiocoris tenuis</name>
    <dbReference type="NCBI Taxonomy" id="355587"/>
    <lineage>
        <taxon>Eukaryota</taxon>
        <taxon>Metazoa</taxon>
        <taxon>Ecdysozoa</taxon>
        <taxon>Arthropoda</taxon>
        <taxon>Hexapoda</taxon>
        <taxon>Insecta</taxon>
        <taxon>Pterygota</taxon>
        <taxon>Neoptera</taxon>
        <taxon>Paraneoptera</taxon>
        <taxon>Hemiptera</taxon>
        <taxon>Heteroptera</taxon>
        <taxon>Panheteroptera</taxon>
        <taxon>Cimicomorpha</taxon>
        <taxon>Miridae</taxon>
        <taxon>Dicyphina</taxon>
        <taxon>Nesidiocoris</taxon>
    </lineage>
</organism>
<dbReference type="Gene3D" id="3.40.50.720">
    <property type="entry name" value="NAD(P)-binding Rossmann-like Domain"/>
    <property type="match status" value="1"/>
</dbReference>
<keyword evidence="3 4" id="KW-0443">Lipid metabolism</keyword>
<evidence type="ECO:0000313" key="8">
    <source>
        <dbReference type="Proteomes" id="UP001307889"/>
    </source>
</evidence>
<proteinExistence type="inferred from homology"/>
<evidence type="ECO:0000256" key="4">
    <source>
        <dbReference type="RuleBase" id="RU363097"/>
    </source>
</evidence>
<keyword evidence="4" id="KW-0560">Oxidoreductase</keyword>
<dbReference type="CDD" id="cd09071">
    <property type="entry name" value="FAR_C"/>
    <property type="match status" value="1"/>
</dbReference>
<evidence type="ECO:0000259" key="6">
    <source>
        <dbReference type="Pfam" id="PF07993"/>
    </source>
</evidence>
<dbReference type="Pfam" id="PF07993">
    <property type="entry name" value="NAD_binding_4"/>
    <property type="match status" value="1"/>
</dbReference>
<dbReference type="Pfam" id="PF03015">
    <property type="entry name" value="Sterile"/>
    <property type="match status" value="1"/>
</dbReference>
<dbReference type="InterPro" id="IPR033640">
    <property type="entry name" value="FAR_C"/>
</dbReference>
<comment type="catalytic activity">
    <reaction evidence="4">
        <text>a long-chain fatty acyl-CoA + 2 NADPH + 2 H(+) = a long-chain primary fatty alcohol + 2 NADP(+) + CoA</text>
        <dbReference type="Rhea" id="RHEA:52716"/>
        <dbReference type="ChEBI" id="CHEBI:15378"/>
        <dbReference type="ChEBI" id="CHEBI:57287"/>
        <dbReference type="ChEBI" id="CHEBI:57783"/>
        <dbReference type="ChEBI" id="CHEBI:58349"/>
        <dbReference type="ChEBI" id="CHEBI:77396"/>
        <dbReference type="ChEBI" id="CHEBI:83139"/>
        <dbReference type="EC" id="1.2.1.84"/>
    </reaction>
</comment>
<feature type="domain" description="Fatty acyl-CoA reductase C-terminal" evidence="5">
    <location>
        <begin position="401"/>
        <end position="492"/>
    </location>
</feature>
<evidence type="ECO:0000259" key="5">
    <source>
        <dbReference type="Pfam" id="PF03015"/>
    </source>
</evidence>
<accession>A0ABN7A7I9</accession>
<dbReference type="EMBL" id="AP028909">
    <property type="protein sequence ID" value="BES88224.1"/>
    <property type="molecule type" value="Genomic_DNA"/>
</dbReference>
<name>A0ABN7A7I9_9HEMI</name>
<dbReference type="EC" id="1.2.1.84" evidence="4"/>
<dbReference type="Proteomes" id="UP001307889">
    <property type="component" value="Chromosome 1"/>
</dbReference>
<protein>
    <recommendedName>
        <fullName evidence="4">Fatty acyl-CoA reductase</fullName>
        <ecNumber evidence="4">1.2.1.84</ecNumber>
    </recommendedName>
</protein>